<keyword evidence="3" id="KW-1185">Reference proteome</keyword>
<dbReference type="EMBL" id="JAQNDM010000002">
    <property type="protein sequence ID" value="MDC0712937.1"/>
    <property type="molecule type" value="Genomic_DNA"/>
</dbReference>
<proteinExistence type="predicted"/>
<sequence>MHWMPSLWCLAVLATGFAAEAQDEPTPEPPLEPRPERLYLNSGVLMGSTRMVAMGGAFAGIAEGTAGFAGNLAALAHRAPGLERDWDVGVTFSLLDVPLSNRRRQDLDNDGLADEAPRSRQYLLGLLLQYKKFGLGTFLRTRTVSYCATPECRSQDYIQVSVTHSALAGALAFGQDDFIVSLGLYAGQATLSQGKEDWRYGGTGLSLDMLFRPHGRPYRIGIAVRPEVVGNWQRAEGQQPVLGGRPIYSGVVSPAVLSLGASRRFGEGAERYNRLAPSARRQLLEDGELNVPPEEPLDVPTGTLLVSGQVDFISSVERGVALRSVASFDAQPENVGSALLIQPRVGAEHDTWPGRVRTRLGLFVEPSPFEGQSPRPHLTGGFEVFLFRYWQDWSFSSSFDLARRYTNIGLSIGFWR</sequence>
<name>A0ABT5DKQ5_9BACT</name>
<evidence type="ECO:0000313" key="2">
    <source>
        <dbReference type="EMBL" id="MDC0712937.1"/>
    </source>
</evidence>
<evidence type="ECO:0000256" key="1">
    <source>
        <dbReference type="SAM" id="SignalP"/>
    </source>
</evidence>
<protein>
    <recommendedName>
        <fullName evidence="4">PorV/PorQ family protein</fullName>
    </recommendedName>
</protein>
<accession>A0ABT5DKQ5</accession>
<evidence type="ECO:0008006" key="4">
    <source>
        <dbReference type="Google" id="ProtNLM"/>
    </source>
</evidence>
<feature type="chain" id="PRO_5046901741" description="PorV/PorQ family protein" evidence="1">
    <location>
        <begin position="22"/>
        <end position="416"/>
    </location>
</feature>
<dbReference type="RefSeq" id="WP_272143086.1">
    <property type="nucleotide sequence ID" value="NZ_JAQNDM010000002.1"/>
</dbReference>
<reference evidence="2 3" key="1">
    <citation type="submission" date="2022-11" db="EMBL/GenBank/DDBJ databases">
        <title>Minimal conservation of predation-associated metabolite biosynthetic gene clusters underscores biosynthetic potential of Myxococcota including descriptions for ten novel species: Archangium lansinium sp. nov., Myxococcus landrumus sp. nov., Nannocystis bai.</title>
        <authorList>
            <person name="Ahearne A."/>
            <person name="Stevens C."/>
            <person name="Dowd S."/>
        </authorList>
    </citation>
    <scope>NUCLEOTIDE SEQUENCE [LARGE SCALE GENOMIC DNA]</scope>
    <source>
        <strain evidence="2 3">NCWAL01</strain>
    </source>
</reference>
<organism evidence="2 3">
    <name type="scientific">Stigmatella ashevillensis</name>
    <dbReference type="NCBI Taxonomy" id="2995309"/>
    <lineage>
        <taxon>Bacteria</taxon>
        <taxon>Pseudomonadati</taxon>
        <taxon>Myxococcota</taxon>
        <taxon>Myxococcia</taxon>
        <taxon>Myxococcales</taxon>
        <taxon>Cystobacterineae</taxon>
        <taxon>Archangiaceae</taxon>
        <taxon>Stigmatella</taxon>
    </lineage>
</organism>
<evidence type="ECO:0000313" key="3">
    <source>
        <dbReference type="Proteomes" id="UP001221838"/>
    </source>
</evidence>
<dbReference type="Proteomes" id="UP001221838">
    <property type="component" value="Unassembled WGS sequence"/>
</dbReference>
<comment type="caution">
    <text evidence="2">The sequence shown here is derived from an EMBL/GenBank/DDBJ whole genome shotgun (WGS) entry which is preliminary data.</text>
</comment>
<feature type="signal peptide" evidence="1">
    <location>
        <begin position="1"/>
        <end position="21"/>
    </location>
</feature>
<keyword evidence="1" id="KW-0732">Signal</keyword>
<gene>
    <name evidence="2" type="ORF">POL68_31030</name>
</gene>